<protein>
    <submittedName>
        <fullName evidence="5">Bacteriohemerythrin</fullName>
    </submittedName>
</protein>
<comment type="similarity">
    <text evidence="1">Belongs to the hemerythrin family.</text>
</comment>
<keyword evidence="3" id="KW-0408">Iron</keyword>
<name>A0A928KSJ5_9FIRM</name>
<dbReference type="CDD" id="cd12107">
    <property type="entry name" value="Hemerythrin"/>
    <property type="match status" value="1"/>
</dbReference>
<dbReference type="InterPro" id="IPR050669">
    <property type="entry name" value="Hemerythrin"/>
</dbReference>
<evidence type="ECO:0000259" key="4">
    <source>
        <dbReference type="Pfam" id="PF01814"/>
    </source>
</evidence>
<organism evidence="5 6">
    <name type="scientific">Faecalispora sporosphaeroides</name>
    <dbReference type="NCBI Taxonomy" id="1549"/>
    <lineage>
        <taxon>Bacteria</taxon>
        <taxon>Bacillati</taxon>
        <taxon>Bacillota</taxon>
        <taxon>Clostridia</taxon>
        <taxon>Eubacteriales</taxon>
        <taxon>Oscillospiraceae</taxon>
        <taxon>Faecalispora</taxon>
    </lineage>
</organism>
<dbReference type="GO" id="GO:0046872">
    <property type="term" value="F:metal ion binding"/>
    <property type="evidence" value="ECO:0007669"/>
    <property type="project" value="UniProtKB-KW"/>
</dbReference>
<accession>A0A928KSJ5</accession>
<dbReference type="Pfam" id="PF01814">
    <property type="entry name" value="Hemerythrin"/>
    <property type="match status" value="1"/>
</dbReference>
<dbReference type="Proteomes" id="UP000754750">
    <property type="component" value="Unassembled WGS sequence"/>
</dbReference>
<dbReference type="PANTHER" id="PTHR37164:SF1">
    <property type="entry name" value="BACTERIOHEMERYTHRIN"/>
    <property type="match status" value="1"/>
</dbReference>
<dbReference type="Gene3D" id="1.20.120.50">
    <property type="entry name" value="Hemerythrin-like"/>
    <property type="match status" value="1"/>
</dbReference>
<dbReference type="PANTHER" id="PTHR37164">
    <property type="entry name" value="BACTERIOHEMERYTHRIN"/>
    <property type="match status" value="1"/>
</dbReference>
<evidence type="ECO:0000256" key="3">
    <source>
        <dbReference type="ARBA" id="ARBA00023004"/>
    </source>
</evidence>
<dbReference type="NCBIfam" id="NF033749">
    <property type="entry name" value="bact_hemeryth"/>
    <property type="match status" value="1"/>
</dbReference>
<sequence>MAYTLTSDLMTNNSMIDTQHKQLFDAINALLEACSKGQGRAEIGKTLDFLSKYVDNHFSDEEKLQRQYAYPEYEKHHKFHEEYKKIIRDLQQELGQNGANIALVAKVNTAIGGWLVNHIKREDLKMAKYIREHQK</sequence>
<evidence type="ECO:0000313" key="6">
    <source>
        <dbReference type="Proteomes" id="UP000754750"/>
    </source>
</evidence>
<keyword evidence="2" id="KW-0479">Metal-binding</keyword>
<dbReference type="AlphaFoldDB" id="A0A928KSJ5"/>
<proteinExistence type="inferred from homology"/>
<dbReference type="InterPro" id="IPR012312">
    <property type="entry name" value="Hemerythrin-like"/>
</dbReference>
<evidence type="ECO:0000313" key="5">
    <source>
        <dbReference type="EMBL" id="MBE6833479.1"/>
    </source>
</evidence>
<dbReference type="InterPro" id="IPR012827">
    <property type="entry name" value="Hemerythrin_metal-bd"/>
</dbReference>
<dbReference type="SUPFAM" id="SSF47188">
    <property type="entry name" value="Hemerythrin-like"/>
    <property type="match status" value="1"/>
</dbReference>
<feature type="domain" description="Hemerythrin-like" evidence="4">
    <location>
        <begin position="14"/>
        <end position="128"/>
    </location>
</feature>
<dbReference type="RefSeq" id="WP_020072569.1">
    <property type="nucleotide sequence ID" value="NZ_JBKWRC010000002.1"/>
</dbReference>
<evidence type="ECO:0000256" key="2">
    <source>
        <dbReference type="ARBA" id="ARBA00022723"/>
    </source>
</evidence>
<gene>
    <name evidence="5" type="ORF">E7512_07855</name>
</gene>
<reference evidence="5" key="1">
    <citation type="submission" date="2019-04" db="EMBL/GenBank/DDBJ databases">
        <title>Evolution of Biomass-Degrading Anaerobic Consortia Revealed by Metagenomics.</title>
        <authorList>
            <person name="Peng X."/>
        </authorList>
    </citation>
    <scope>NUCLEOTIDE SEQUENCE</scope>
    <source>
        <strain evidence="5">SIG551</strain>
    </source>
</reference>
<dbReference type="EMBL" id="SVNY01000003">
    <property type="protein sequence ID" value="MBE6833479.1"/>
    <property type="molecule type" value="Genomic_DNA"/>
</dbReference>
<dbReference type="NCBIfam" id="TIGR02481">
    <property type="entry name" value="hemeryth_dom"/>
    <property type="match status" value="1"/>
</dbReference>
<evidence type="ECO:0000256" key="1">
    <source>
        <dbReference type="ARBA" id="ARBA00010587"/>
    </source>
</evidence>
<comment type="caution">
    <text evidence="5">The sequence shown here is derived from an EMBL/GenBank/DDBJ whole genome shotgun (WGS) entry which is preliminary data.</text>
</comment>
<dbReference type="InterPro" id="IPR035938">
    <property type="entry name" value="Hemerythrin-like_sf"/>
</dbReference>